<dbReference type="EMBL" id="RKMK01000053">
    <property type="protein sequence ID" value="RXG85870.1"/>
    <property type="molecule type" value="Genomic_DNA"/>
</dbReference>
<dbReference type="AlphaFoldDB" id="A0A4Q0Q8P1"/>
<gene>
    <name evidence="1" type="ORF">EAS61_35020</name>
</gene>
<accession>A0A4Q0Q8P1</accession>
<name>A0A4Q0Q8P1_9BRAD</name>
<evidence type="ECO:0000313" key="1">
    <source>
        <dbReference type="EMBL" id="RXG85870.1"/>
    </source>
</evidence>
<protein>
    <submittedName>
        <fullName evidence="1">Uncharacterized protein</fullName>
    </submittedName>
</protein>
<comment type="caution">
    <text evidence="1">The sequence shown here is derived from an EMBL/GenBank/DDBJ whole genome shotgun (WGS) entry which is preliminary data.</text>
</comment>
<evidence type="ECO:0000313" key="2">
    <source>
        <dbReference type="Proteomes" id="UP000290174"/>
    </source>
</evidence>
<reference evidence="1 2" key="1">
    <citation type="submission" date="2018-11" db="EMBL/GenBank/DDBJ databases">
        <title>Bradyrhizobium sp. nov., isolated from effective nodules of peanut in China.</title>
        <authorList>
            <person name="Li Y."/>
        </authorList>
    </citation>
    <scope>NUCLEOTIDE SEQUENCE [LARGE SCALE GENOMIC DNA]</scope>
    <source>
        <strain evidence="1 2">CCBAU 51770</strain>
    </source>
</reference>
<proteinExistence type="predicted"/>
<sequence>MILSISNRRFQPARRSAAGAILKRLFLTIKEEEIAHLVNQKRTRLYTRRIWFLYEWLLGRERNLLAECPYRSSTCRARTISGFREADF</sequence>
<dbReference type="Proteomes" id="UP000290174">
    <property type="component" value="Unassembled WGS sequence"/>
</dbReference>
<organism evidence="1 2">
    <name type="scientific">Bradyrhizobium zhanjiangense</name>
    <dbReference type="NCBI Taxonomy" id="1325107"/>
    <lineage>
        <taxon>Bacteria</taxon>
        <taxon>Pseudomonadati</taxon>
        <taxon>Pseudomonadota</taxon>
        <taxon>Alphaproteobacteria</taxon>
        <taxon>Hyphomicrobiales</taxon>
        <taxon>Nitrobacteraceae</taxon>
        <taxon>Bradyrhizobium</taxon>
    </lineage>
</organism>